<accession>A0A3T1DC40</accession>
<dbReference type="GO" id="GO:0042597">
    <property type="term" value="C:periplasmic space"/>
    <property type="evidence" value="ECO:0007669"/>
    <property type="project" value="UniProtKB-SubCell"/>
</dbReference>
<protein>
    <recommendedName>
        <fullName evidence="8">AlgX/AlgJ SGNH hydrolase-like domain-containing protein</fullName>
    </recommendedName>
</protein>
<dbReference type="EMBL" id="AP019400">
    <property type="protein sequence ID" value="BBI35673.1"/>
    <property type="molecule type" value="Genomic_DNA"/>
</dbReference>
<dbReference type="GO" id="GO:0042121">
    <property type="term" value="P:alginic acid biosynthetic process"/>
    <property type="evidence" value="ECO:0007669"/>
    <property type="project" value="UniProtKB-UniPathway"/>
</dbReference>
<comment type="pathway">
    <text evidence="2">Glycan biosynthesis; alginate biosynthesis.</text>
</comment>
<keyword evidence="10" id="KW-1185">Reference proteome</keyword>
<keyword evidence="7" id="KW-0812">Transmembrane</keyword>
<dbReference type="RefSeq" id="WP_130614535.1">
    <property type="nucleotide sequence ID" value="NZ_AP019400.1"/>
</dbReference>
<dbReference type="KEGG" id="cohn:KCTCHS21_50720"/>
<keyword evidence="3" id="KW-0808">Transferase</keyword>
<evidence type="ECO:0000256" key="6">
    <source>
        <dbReference type="ARBA" id="ARBA00022841"/>
    </source>
</evidence>
<evidence type="ECO:0000256" key="1">
    <source>
        <dbReference type="ARBA" id="ARBA00004418"/>
    </source>
</evidence>
<sequence length="516" mass="59511">MSGKIYIFRFVFLLLIVIIFMSPLIQHKLNLFSDVSLVGATEPAPKPTLTLQSFWSGQAQQQTEKWIEQHNDLRSIAVKTNNQAYYSWFSQTPPNSKYTVGKSNQLYENIYIQEYNHQIPLRDQSLLEDRVQKMKVVQDEITRLGKTFIFLITPSKAAVYPEFLPSVSSSSKPRNYDLLLPLLDKYEINYIDGHRISMENKQHTPIFPQEGTHWTYAGAFFTLQKLTEQVNKLYPSISLPELNLKSIDYVTPYGSNRDIGNALNLWKAPVNYTVPKPNVETDKEGYSSLPSIFIESGSFAKELIELLSENYLFSTLDQYYYYNTHRLFNPGKNFPKDLGVPEHIDWNNEVINHNIIIQEINEASIGDLSRYEFIDDAASLLSSQNIEFQTNQEYVDKIDIDGTQGYHIKKGADGSATVYLESMPLQLEPNQSYTLSYTAKGYYALNMDLYPDDMPDFYNEGLTDQFNNFSFEFSSSSENMRNATVRFFIDGMNGQIPQDSYLYNIRLTRNSKLIIK</sequence>
<dbReference type="Proteomes" id="UP000289856">
    <property type="component" value="Chromosome"/>
</dbReference>
<dbReference type="UniPathway" id="UPA00286"/>
<proteinExistence type="predicted"/>
<dbReference type="InterPro" id="IPR008979">
    <property type="entry name" value="Galactose-bd-like_sf"/>
</dbReference>
<comment type="subcellular location">
    <subcellularLocation>
        <location evidence="1">Periplasm</location>
    </subcellularLocation>
</comment>
<keyword evidence="5" id="KW-0574">Periplasm</keyword>
<evidence type="ECO:0000256" key="2">
    <source>
        <dbReference type="ARBA" id="ARBA00005182"/>
    </source>
</evidence>
<gene>
    <name evidence="9" type="ORF">KCTCHS21_50720</name>
</gene>
<keyword evidence="6" id="KW-0016">Alginate biosynthesis</keyword>
<evidence type="ECO:0000256" key="4">
    <source>
        <dbReference type="ARBA" id="ARBA00022729"/>
    </source>
</evidence>
<dbReference type="Pfam" id="PF16822">
    <property type="entry name" value="ALGX"/>
    <property type="match status" value="1"/>
</dbReference>
<evidence type="ECO:0000259" key="8">
    <source>
        <dbReference type="Pfam" id="PF16822"/>
    </source>
</evidence>
<keyword evidence="7" id="KW-0472">Membrane</keyword>
<reference evidence="9 10" key="1">
    <citation type="submission" date="2019-01" db="EMBL/GenBank/DDBJ databases">
        <title>Complete genome sequence of Cohnella hallensis HS21 isolated from Korean fir (Abies koreana) rhizospheric soil.</title>
        <authorList>
            <person name="Jiang L."/>
            <person name="Kang S.W."/>
            <person name="Kim S."/>
            <person name="Jung J."/>
            <person name="Kim C.Y."/>
            <person name="Kim D.H."/>
            <person name="Kim S.W."/>
            <person name="Lee J."/>
        </authorList>
    </citation>
    <scope>NUCLEOTIDE SEQUENCE [LARGE SCALE GENOMIC DNA]</scope>
    <source>
        <strain evidence="9 10">HS21</strain>
    </source>
</reference>
<dbReference type="SUPFAM" id="SSF49785">
    <property type="entry name" value="Galactose-binding domain-like"/>
    <property type="match status" value="1"/>
</dbReference>
<feature type="transmembrane region" description="Helical" evidence="7">
    <location>
        <begin position="7"/>
        <end position="25"/>
    </location>
</feature>
<dbReference type="OrthoDB" id="175771at2"/>
<dbReference type="AlphaFoldDB" id="A0A3T1DC40"/>
<evidence type="ECO:0000256" key="3">
    <source>
        <dbReference type="ARBA" id="ARBA00022679"/>
    </source>
</evidence>
<feature type="domain" description="AlgX/AlgJ SGNH hydrolase-like" evidence="8">
    <location>
        <begin position="123"/>
        <end position="236"/>
    </location>
</feature>
<evidence type="ECO:0000256" key="5">
    <source>
        <dbReference type="ARBA" id="ARBA00022764"/>
    </source>
</evidence>
<keyword evidence="7" id="KW-1133">Transmembrane helix</keyword>
<evidence type="ECO:0000256" key="7">
    <source>
        <dbReference type="SAM" id="Phobius"/>
    </source>
</evidence>
<dbReference type="InterPro" id="IPR031811">
    <property type="entry name" value="ALGX/ALGJ_SGNH-like"/>
</dbReference>
<dbReference type="GO" id="GO:0016740">
    <property type="term" value="F:transferase activity"/>
    <property type="evidence" value="ECO:0007669"/>
    <property type="project" value="UniProtKB-KW"/>
</dbReference>
<organism evidence="9 10">
    <name type="scientific">Cohnella abietis</name>
    <dbReference type="NCBI Taxonomy" id="2507935"/>
    <lineage>
        <taxon>Bacteria</taxon>
        <taxon>Bacillati</taxon>
        <taxon>Bacillota</taxon>
        <taxon>Bacilli</taxon>
        <taxon>Bacillales</taxon>
        <taxon>Paenibacillaceae</taxon>
        <taxon>Cohnella</taxon>
    </lineage>
</organism>
<evidence type="ECO:0000313" key="10">
    <source>
        <dbReference type="Proteomes" id="UP000289856"/>
    </source>
</evidence>
<name>A0A3T1DC40_9BACL</name>
<dbReference type="Gene3D" id="2.60.120.260">
    <property type="entry name" value="Galactose-binding domain-like"/>
    <property type="match status" value="1"/>
</dbReference>
<keyword evidence="4" id="KW-0732">Signal</keyword>
<evidence type="ECO:0000313" key="9">
    <source>
        <dbReference type="EMBL" id="BBI35673.1"/>
    </source>
</evidence>